<evidence type="ECO:0000259" key="3">
    <source>
        <dbReference type="Pfam" id="PF02678"/>
    </source>
</evidence>
<dbReference type="PANTHER" id="PTHR13903">
    <property type="entry name" value="PIRIN-RELATED"/>
    <property type="match status" value="1"/>
</dbReference>
<dbReference type="InterPro" id="IPR008778">
    <property type="entry name" value="Pirin_C_dom"/>
</dbReference>
<dbReference type="SUPFAM" id="SSF51182">
    <property type="entry name" value="RmlC-like cupins"/>
    <property type="match status" value="1"/>
</dbReference>
<evidence type="ECO:0000313" key="6">
    <source>
        <dbReference type="Proteomes" id="UP001615550"/>
    </source>
</evidence>
<gene>
    <name evidence="5" type="ORF">ACD661_09070</name>
</gene>
<dbReference type="RefSeq" id="WP_400187542.1">
    <property type="nucleotide sequence ID" value="NZ_JBGORX010000002.1"/>
</dbReference>
<accession>A0ABW8D7M2</accession>
<organism evidence="5 6">
    <name type="scientific">Legionella lytica</name>
    <dbReference type="NCBI Taxonomy" id="96232"/>
    <lineage>
        <taxon>Bacteria</taxon>
        <taxon>Pseudomonadati</taxon>
        <taxon>Pseudomonadota</taxon>
        <taxon>Gammaproteobacteria</taxon>
        <taxon>Legionellales</taxon>
        <taxon>Legionellaceae</taxon>
        <taxon>Legionella</taxon>
    </lineage>
</organism>
<dbReference type="Gene3D" id="2.60.120.10">
    <property type="entry name" value="Jelly Rolls"/>
    <property type="match status" value="2"/>
</dbReference>
<name>A0ABW8D7M2_9GAMM</name>
<dbReference type="Pfam" id="PF05726">
    <property type="entry name" value="Pirin_C"/>
    <property type="match status" value="1"/>
</dbReference>
<feature type="domain" description="Pirin N-terminal" evidence="3">
    <location>
        <begin position="24"/>
        <end position="121"/>
    </location>
</feature>
<dbReference type="InterPro" id="IPR003829">
    <property type="entry name" value="Pirin_N_dom"/>
</dbReference>
<evidence type="ECO:0000313" key="5">
    <source>
        <dbReference type="EMBL" id="MFJ1268702.1"/>
    </source>
</evidence>
<dbReference type="PANTHER" id="PTHR13903:SF8">
    <property type="entry name" value="PIRIN"/>
    <property type="match status" value="1"/>
</dbReference>
<dbReference type="Pfam" id="PF02678">
    <property type="entry name" value="Pirin"/>
    <property type="match status" value="1"/>
</dbReference>
<dbReference type="InterPro" id="IPR012093">
    <property type="entry name" value="Pirin"/>
</dbReference>
<keyword evidence="6" id="KW-1185">Reference proteome</keyword>
<proteinExistence type="inferred from homology"/>
<feature type="domain" description="Pirin C-terminal" evidence="4">
    <location>
        <begin position="178"/>
        <end position="276"/>
    </location>
</feature>
<dbReference type="PIRSF" id="PIRSF006232">
    <property type="entry name" value="Pirin"/>
    <property type="match status" value="1"/>
</dbReference>
<evidence type="ECO:0000256" key="1">
    <source>
        <dbReference type="ARBA" id="ARBA00008416"/>
    </source>
</evidence>
<dbReference type="InterPro" id="IPR011051">
    <property type="entry name" value="RmlC_Cupin_sf"/>
</dbReference>
<protein>
    <submittedName>
        <fullName evidence="5">Pirin family protein</fullName>
    </submittedName>
</protein>
<dbReference type="Proteomes" id="UP001615550">
    <property type="component" value="Unassembled WGS sequence"/>
</dbReference>
<dbReference type="EMBL" id="JBGORX010000002">
    <property type="protein sequence ID" value="MFJ1268702.1"/>
    <property type="molecule type" value="Genomic_DNA"/>
</dbReference>
<evidence type="ECO:0000259" key="4">
    <source>
        <dbReference type="Pfam" id="PF05726"/>
    </source>
</evidence>
<comment type="caution">
    <text evidence="5">The sequence shown here is derived from an EMBL/GenBank/DDBJ whole genome shotgun (WGS) entry which is preliminary data.</text>
</comment>
<comment type="similarity">
    <text evidence="1 2">Belongs to the pirin family.</text>
</comment>
<dbReference type="CDD" id="cd02247">
    <property type="entry name" value="cupin_pirin_C"/>
    <property type="match status" value="1"/>
</dbReference>
<evidence type="ECO:0000256" key="2">
    <source>
        <dbReference type="RuleBase" id="RU003457"/>
    </source>
</evidence>
<reference evidence="5 6" key="1">
    <citation type="submission" date="2024-08" db="EMBL/GenBank/DDBJ databases">
        <title>Draft Genome Sequence of Legionella lytica strain DSB2004, Isolated From a Fire Sprinkler System.</title>
        <authorList>
            <person name="Everhart A.D."/>
            <person name="Kidane D.T."/>
            <person name="Farone A.L."/>
            <person name="Farone M.B."/>
        </authorList>
    </citation>
    <scope>NUCLEOTIDE SEQUENCE [LARGE SCALE GENOMIC DNA]</scope>
    <source>
        <strain evidence="5 6">DSB2004</strain>
    </source>
</reference>
<dbReference type="CDD" id="cd02909">
    <property type="entry name" value="cupin_pirin_N"/>
    <property type="match status" value="1"/>
</dbReference>
<dbReference type="InterPro" id="IPR014710">
    <property type="entry name" value="RmlC-like_jellyroll"/>
</dbReference>
<sequence>MRDIKVERLTYGMMVREGAGVKLHRYIGIERTDEFEPLLLLDYFDSNNPMDFMAGFPPHPHRGFETITYLLEGSITHEDNKGHKGTIGPGDVQWMTAGKGIVHSEMPSAEHGRLTGLQLWLNLPAAEKMREPRYQELQSADLPLEHHDSGAVIKVLAGTTDKGTTSPITDIATAPLFFDISLPLDSSIRQHISADYQGVLLVISGAVVIGEQSIPQGGLAKLGVGEVLTLTAEKDSRCLLIAAAKLHEPIARHGPFVMNTPGEVMQALDDFRQGRF</sequence>